<evidence type="ECO:0000256" key="2">
    <source>
        <dbReference type="SAM" id="Phobius"/>
    </source>
</evidence>
<dbReference type="eggNOG" id="KOG1947">
    <property type="taxonomic scope" value="Eukaryota"/>
</dbReference>
<feature type="domain" description="Disease resistance R13L4/SHOC-2-like LRR" evidence="3">
    <location>
        <begin position="147"/>
        <end position="362"/>
    </location>
</feature>
<dbReference type="PANTHER" id="PTHR12904:SF23">
    <property type="entry name" value="PROTEIN ZER-1 HOMOLOG"/>
    <property type="match status" value="1"/>
</dbReference>
<dbReference type="OrthoDB" id="676979at2759"/>
<gene>
    <name evidence="4" type="ORF">NAEGRDRAFT_67423</name>
</gene>
<name>D2VEX1_NAEGR</name>
<evidence type="ECO:0000256" key="1">
    <source>
        <dbReference type="ARBA" id="ARBA00022737"/>
    </source>
</evidence>
<dbReference type="RefSeq" id="XP_002677325.1">
    <property type="nucleotide sequence ID" value="XM_002677279.1"/>
</dbReference>
<dbReference type="SUPFAM" id="SSF52047">
    <property type="entry name" value="RNI-like"/>
    <property type="match status" value="1"/>
</dbReference>
<sequence length="412" mass="47785">MNFQSVAFPDDICFEVFKYSEQKHMLANFLVCQQWFRIGMTRYSFSIKLNQTSQQLNKWWKRLVSDKIDHKWGFTGSSIKKLKFSHLTIKSTDFMKIYSNMKNLKSLSMKKCRIEKKDFVYLMKIKQLESLNIIPHFSNITNEEICKICTNLTNLKDFGISGMSLQYKTLQYITNMKSLTSLDISNTELYEEYLQEIGKMTHLTSLNIGDNGTIPLQYIKSLAGLKSLNINGRFINNGFYELRELKDLHSLTELSVSHNTIKTKGLKYLIDTFPDLTSLDISYNGLGSIKKIRKLKHLTKLDISNNSISDQDLIYITCLPQLTKLNISSNQITDNGALLFASMESLRNIDVRFNDITNDKVFQGMINLEKLKFKSFSLEPSSRKNKDGQACLSILFTLFISLITMYFMYFKR</sequence>
<dbReference type="InterPro" id="IPR032675">
    <property type="entry name" value="LRR_dom_sf"/>
</dbReference>
<keyword evidence="2" id="KW-0472">Membrane</keyword>
<feature type="transmembrane region" description="Helical" evidence="2">
    <location>
        <begin position="392"/>
        <end position="410"/>
    </location>
</feature>
<dbReference type="PROSITE" id="PS51450">
    <property type="entry name" value="LRR"/>
    <property type="match status" value="1"/>
</dbReference>
<evidence type="ECO:0000313" key="5">
    <source>
        <dbReference type="Proteomes" id="UP000006671"/>
    </source>
</evidence>
<dbReference type="AlphaFoldDB" id="D2VEX1"/>
<protein>
    <submittedName>
        <fullName evidence="4">Predicted protein</fullName>
    </submittedName>
</protein>
<dbReference type="InterPro" id="IPR051341">
    <property type="entry name" value="Zyg-11_UBL_adapter"/>
</dbReference>
<keyword evidence="2" id="KW-0812">Transmembrane</keyword>
<evidence type="ECO:0000313" key="4">
    <source>
        <dbReference type="EMBL" id="EFC44581.1"/>
    </source>
</evidence>
<organism evidence="5">
    <name type="scientific">Naegleria gruberi</name>
    <name type="common">Amoeba</name>
    <dbReference type="NCBI Taxonomy" id="5762"/>
    <lineage>
        <taxon>Eukaryota</taxon>
        <taxon>Discoba</taxon>
        <taxon>Heterolobosea</taxon>
        <taxon>Tetramitia</taxon>
        <taxon>Eutetramitia</taxon>
        <taxon>Vahlkampfiidae</taxon>
        <taxon>Naegleria</taxon>
    </lineage>
</organism>
<dbReference type="KEGG" id="ngr:NAEGRDRAFT_67423"/>
<dbReference type="InParanoid" id="D2VEX1"/>
<accession>D2VEX1</accession>
<keyword evidence="5" id="KW-1185">Reference proteome</keyword>
<keyword evidence="2" id="KW-1133">Transmembrane helix</keyword>
<dbReference type="Pfam" id="PF23598">
    <property type="entry name" value="LRR_14"/>
    <property type="match status" value="1"/>
</dbReference>
<dbReference type="Gene3D" id="3.80.10.10">
    <property type="entry name" value="Ribonuclease Inhibitor"/>
    <property type="match status" value="2"/>
</dbReference>
<dbReference type="InterPro" id="IPR001611">
    <property type="entry name" value="Leu-rich_rpt"/>
</dbReference>
<dbReference type="GeneID" id="8848604"/>
<keyword evidence="1" id="KW-0677">Repeat</keyword>
<proteinExistence type="predicted"/>
<reference evidence="4 5" key="1">
    <citation type="journal article" date="2010" name="Cell">
        <title>The genome of Naegleria gruberi illuminates early eukaryotic versatility.</title>
        <authorList>
            <person name="Fritz-Laylin L.K."/>
            <person name="Prochnik S.E."/>
            <person name="Ginger M.L."/>
            <person name="Dacks J.B."/>
            <person name="Carpenter M.L."/>
            <person name="Field M.C."/>
            <person name="Kuo A."/>
            <person name="Paredez A."/>
            <person name="Chapman J."/>
            <person name="Pham J."/>
            <person name="Shu S."/>
            <person name="Neupane R."/>
            <person name="Cipriano M."/>
            <person name="Mancuso J."/>
            <person name="Tu H."/>
            <person name="Salamov A."/>
            <person name="Lindquist E."/>
            <person name="Shapiro H."/>
            <person name="Lucas S."/>
            <person name="Grigoriev I.V."/>
            <person name="Cande W.Z."/>
            <person name="Fulton C."/>
            <person name="Rokhsar D.S."/>
            <person name="Dawson S.C."/>
        </authorList>
    </citation>
    <scope>NUCLEOTIDE SEQUENCE [LARGE SCALE GENOMIC DNA]</scope>
    <source>
        <strain evidence="4 5">NEG-M</strain>
    </source>
</reference>
<evidence type="ECO:0000259" key="3">
    <source>
        <dbReference type="Pfam" id="PF23598"/>
    </source>
</evidence>
<dbReference type="VEuPathDB" id="AmoebaDB:NAEGRDRAFT_67423"/>
<dbReference type="EMBL" id="GG738867">
    <property type="protein sequence ID" value="EFC44581.1"/>
    <property type="molecule type" value="Genomic_DNA"/>
</dbReference>
<dbReference type="PANTHER" id="PTHR12904">
    <property type="match status" value="1"/>
</dbReference>
<dbReference type="InterPro" id="IPR055414">
    <property type="entry name" value="LRR_R13L4/SHOC2-like"/>
</dbReference>
<dbReference type="Proteomes" id="UP000006671">
    <property type="component" value="Unassembled WGS sequence"/>
</dbReference>